<dbReference type="PANTHER" id="PTHR33653">
    <property type="entry name" value="RIBONUCLEASE VAPC2"/>
    <property type="match status" value="1"/>
</dbReference>
<feature type="binding site" evidence="8">
    <location>
        <position position="7"/>
    </location>
    <ligand>
        <name>Mg(2+)</name>
        <dbReference type="ChEBI" id="CHEBI:18420"/>
    </ligand>
</feature>
<accession>A0A839DL79</accession>
<protein>
    <recommendedName>
        <fullName evidence="8">Ribonuclease VapC</fullName>
        <shortName evidence="8">RNase VapC</shortName>
        <ecNumber evidence="8">3.1.-.-</ecNumber>
    </recommendedName>
    <alternativeName>
        <fullName evidence="8">Toxin VapC</fullName>
    </alternativeName>
</protein>
<name>A0A839DL79_9PSEU</name>
<evidence type="ECO:0000256" key="6">
    <source>
        <dbReference type="ARBA" id="ARBA00022842"/>
    </source>
</evidence>
<evidence type="ECO:0000256" key="8">
    <source>
        <dbReference type="HAMAP-Rule" id="MF_00265"/>
    </source>
</evidence>
<comment type="similarity">
    <text evidence="7 8">Belongs to the PINc/VapC protein family.</text>
</comment>
<dbReference type="EC" id="3.1.-.-" evidence="8"/>
<gene>
    <name evidence="8" type="primary">vapC</name>
    <name evidence="10" type="ORF">FHX42_000006</name>
    <name evidence="11" type="ORF">FHX42_000022</name>
    <name evidence="12" type="ORF">FHX42_000031</name>
</gene>
<evidence type="ECO:0000256" key="4">
    <source>
        <dbReference type="ARBA" id="ARBA00022723"/>
    </source>
</evidence>
<sequence length="133" mass="14592">MERVILDTGVLIVGEGDHGRFETLLDGIEDVAIAGVTVAEFLTGVLRADTSHRAALRKRWLRGIVERAPVLEYGYTTGEAHAHLLDHVRVAGRPRGRHDLIIAAHARETGRGVLTTDRKGRFGDLPGVIEVER</sequence>
<dbReference type="Gene3D" id="3.40.50.1010">
    <property type="entry name" value="5'-nuclease"/>
    <property type="match status" value="1"/>
</dbReference>
<keyword evidence="5 8" id="KW-0378">Hydrolase</keyword>
<dbReference type="EMBL" id="JACGWZ010000001">
    <property type="protein sequence ID" value="MBA8822677.1"/>
    <property type="molecule type" value="Genomic_DNA"/>
</dbReference>
<evidence type="ECO:0000256" key="5">
    <source>
        <dbReference type="ARBA" id="ARBA00022801"/>
    </source>
</evidence>
<dbReference type="Proteomes" id="UP000569329">
    <property type="component" value="Unassembled WGS sequence"/>
</dbReference>
<dbReference type="EMBL" id="JACGWZ010000001">
    <property type="protein sequence ID" value="MBA8822693.1"/>
    <property type="molecule type" value="Genomic_DNA"/>
</dbReference>
<dbReference type="SUPFAM" id="SSF88723">
    <property type="entry name" value="PIN domain-like"/>
    <property type="match status" value="1"/>
</dbReference>
<dbReference type="GO" id="GO:0004540">
    <property type="term" value="F:RNA nuclease activity"/>
    <property type="evidence" value="ECO:0007669"/>
    <property type="project" value="InterPro"/>
</dbReference>
<keyword evidence="2 8" id="KW-1277">Toxin-antitoxin system</keyword>
<dbReference type="InterPro" id="IPR022907">
    <property type="entry name" value="VapC_family"/>
</dbReference>
<dbReference type="GO" id="GO:0000287">
    <property type="term" value="F:magnesium ion binding"/>
    <property type="evidence" value="ECO:0007669"/>
    <property type="project" value="UniProtKB-UniRule"/>
</dbReference>
<comment type="function">
    <text evidence="8">Toxic component of a toxin-antitoxin (TA) system. An RNase.</text>
</comment>
<keyword evidence="8" id="KW-0800">Toxin</keyword>
<evidence type="ECO:0000313" key="11">
    <source>
        <dbReference type="EMBL" id="MBA8822693.1"/>
    </source>
</evidence>
<evidence type="ECO:0000256" key="7">
    <source>
        <dbReference type="ARBA" id="ARBA00038093"/>
    </source>
</evidence>
<evidence type="ECO:0000256" key="3">
    <source>
        <dbReference type="ARBA" id="ARBA00022722"/>
    </source>
</evidence>
<dbReference type="InterPro" id="IPR002716">
    <property type="entry name" value="PIN_dom"/>
</dbReference>
<dbReference type="GO" id="GO:0090729">
    <property type="term" value="F:toxin activity"/>
    <property type="evidence" value="ECO:0007669"/>
    <property type="project" value="UniProtKB-KW"/>
</dbReference>
<evidence type="ECO:0000313" key="13">
    <source>
        <dbReference type="Proteomes" id="UP000569329"/>
    </source>
</evidence>
<keyword evidence="4 8" id="KW-0479">Metal-binding</keyword>
<feature type="binding site" evidence="8">
    <location>
        <position position="99"/>
    </location>
    <ligand>
        <name>Mg(2+)</name>
        <dbReference type="ChEBI" id="CHEBI:18420"/>
    </ligand>
</feature>
<keyword evidence="6 8" id="KW-0460">Magnesium</keyword>
<proteinExistence type="inferred from homology"/>
<evidence type="ECO:0000256" key="1">
    <source>
        <dbReference type="ARBA" id="ARBA00001946"/>
    </source>
</evidence>
<evidence type="ECO:0000259" key="9">
    <source>
        <dbReference type="Pfam" id="PF01850"/>
    </source>
</evidence>
<keyword evidence="13" id="KW-1185">Reference proteome</keyword>
<feature type="domain" description="PIN" evidence="9">
    <location>
        <begin position="4"/>
        <end position="119"/>
    </location>
</feature>
<dbReference type="RefSeq" id="WP_182542058.1">
    <property type="nucleotide sequence ID" value="NZ_JACGWZ010000001.1"/>
</dbReference>
<evidence type="ECO:0000313" key="12">
    <source>
        <dbReference type="EMBL" id="MBA8822702.1"/>
    </source>
</evidence>
<evidence type="ECO:0000256" key="2">
    <source>
        <dbReference type="ARBA" id="ARBA00022649"/>
    </source>
</evidence>
<dbReference type="HAMAP" id="MF_00265">
    <property type="entry name" value="VapC_Nob1"/>
    <property type="match status" value="1"/>
</dbReference>
<organism evidence="12 13">
    <name type="scientific">Halosaccharopolyspora lacisalsi</name>
    <dbReference type="NCBI Taxonomy" id="1000566"/>
    <lineage>
        <taxon>Bacteria</taxon>
        <taxon>Bacillati</taxon>
        <taxon>Actinomycetota</taxon>
        <taxon>Actinomycetes</taxon>
        <taxon>Pseudonocardiales</taxon>
        <taxon>Pseudonocardiaceae</taxon>
        <taxon>Halosaccharopolyspora</taxon>
    </lineage>
</organism>
<dbReference type="AlphaFoldDB" id="A0A839DL79"/>
<dbReference type="InterPro" id="IPR029060">
    <property type="entry name" value="PIN-like_dom_sf"/>
</dbReference>
<dbReference type="Pfam" id="PF01850">
    <property type="entry name" value="PIN"/>
    <property type="match status" value="1"/>
</dbReference>
<comment type="cofactor">
    <cofactor evidence="1 8">
        <name>Mg(2+)</name>
        <dbReference type="ChEBI" id="CHEBI:18420"/>
    </cofactor>
</comment>
<comment type="caution">
    <text evidence="12">The sequence shown here is derived from an EMBL/GenBank/DDBJ whole genome shotgun (WGS) entry which is preliminary data.</text>
</comment>
<reference evidence="12 13" key="1">
    <citation type="submission" date="2020-07" db="EMBL/GenBank/DDBJ databases">
        <title>Sequencing the genomes of 1000 actinobacteria strains.</title>
        <authorList>
            <person name="Klenk H.-P."/>
        </authorList>
    </citation>
    <scope>NUCLEOTIDE SEQUENCE [LARGE SCALE GENOMIC DNA]</scope>
    <source>
        <strain evidence="12 13">DSM 45975</strain>
    </source>
</reference>
<dbReference type="EMBL" id="JACGWZ010000001">
    <property type="protein sequence ID" value="MBA8822702.1"/>
    <property type="molecule type" value="Genomic_DNA"/>
</dbReference>
<evidence type="ECO:0000313" key="10">
    <source>
        <dbReference type="EMBL" id="MBA8822677.1"/>
    </source>
</evidence>
<dbReference type="PANTHER" id="PTHR33653:SF1">
    <property type="entry name" value="RIBONUCLEASE VAPC2"/>
    <property type="match status" value="1"/>
</dbReference>
<dbReference type="GO" id="GO:0016787">
    <property type="term" value="F:hydrolase activity"/>
    <property type="evidence" value="ECO:0007669"/>
    <property type="project" value="UniProtKB-KW"/>
</dbReference>
<dbReference type="InterPro" id="IPR050556">
    <property type="entry name" value="Type_II_TA_system_RNase"/>
</dbReference>
<keyword evidence="3 8" id="KW-0540">Nuclease</keyword>